<name>E3SKC1_9CAUD</name>
<proteinExistence type="predicted"/>
<dbReference type="KEGG" id="vg:10329284"/>
<keyword evidence="2" id="KW-1185">Reference proteome</keyword>
<dbReference type="Proteomes" id="UP000006526">
    <property type="component" value="Segment"/>
</dbReference>
<dbReference type="RefSeq" id="YP_004324684.1">
    <property type="nucleotide sequence ID" value="NC_015289.1"/>
</dbReference>
<dbReference type="EMBL" id="GU071097">
    <property type="protein sequence ID" value="ADO97989.1"/>
    <property type="molecule type" value="Genomic_DNA"/>
</dbReference>
<sequence>MQVGDKIEYQNVKGYITFVSDDYLTYCIHEYNKPPEVATHSRHPTNQVNVLIFRSEWRHIKRTTEVRQDNIKRDICHPVG</sequence>
<evidence type="ECO:0000313" key="1">
    <source>
        <dbReference type="EMBL" id="ADO97989.1"/>
    </source>
</evidence>
<dbReference type="OrthoDB" id="26537at10239"/>
<evidence type="ECO:0000313" key="2">
    <source>
        <dbReference type="Proteomes" id="UP000006526"/>
    </source>
</evidence>
<dbReference type="GeneID" id="10329284"/>
<protein>
    <submittedName>
        <fullName evidence="1">Uncharacterized protein</fullName>
    </submittedName>
</protein>
<organism evidence="1 2">
    <name type="scientific">Synechococcus phage S-SSM5</name>
    <dbReference type="NCBI Taxonomy" id="445685"/>
    <lineage>
        <taxon>Viruses</taxon>
        <taxon>Duplodnaviria</taxon>
        <taxon>Heunggongvirae</taxon>
        <taxon>Uroviricota</taxon>
        <taxon>Caudoviricetes</taxon>
        <taxon>Pantevenvirales</taxon>
        <taxon>Kyanoviridae</taxon>
        <taxon>Glaucusvirus</taxon>
        <taxon>Glaucusvirus ssm5</taxon>
    </lineage>
</organism>
<gene>
    <name evidence="1" type="ORF">SSSM5_081</name>
</gene>
<accession>E3SKC1</accession>
<reference evidence="1 2" key="1">
    <citation type="journal article" date="2010" name="Environ. Microbiol.">
        <title>Genomic analysis of oceanic cyanobacterial myoviruses compared with T4-like myoviruses from diverse hosts and environments.</title>
        <authorList>
            <person name="Sullivan M.B."/>
            <person name="Huang K.H."/>
            <person name="Ignacio-Espinoza J.C."/>
            <person name="Berlin A.M."/>
            <person name="Kelly L."/>
            <person name="Weigele P.R."/>
            <person name="DeFrancesco A.S."/>
            <person name="Kern S.E."/>
            <person name="Thompson L.R."/>
            <person name="Young S."/>
            <person name="Yandava C."/>
            <person name="Fu R."/>
            <person name="Krastins B."/>
            <person name="Chase M."/>
            <person name="Sarracino D."/>
            <person name="Osburne M.S."/>
            <person name="Henn M.R."/>
            <person name="Chisholm S.W."/>
        </authorList>
    </citation>
    <scope>NUCLEOTIDE SEQUENCE [LARGE SCALE GENOMIC DNA]</scope>
    <source>
        <strain evidence="1">8102-12</strain>
    </source>
</reference>